<feature type="region of interest" description="Disordered" evidence="1">
    <location>
        <begin position="320"/>
        <end position="351"/>
    </location>
</feature>
<dbReference type="Gene3D" id="1.25.40.10">
    <property type="entry name" value="Tetratricopeptide repeat domain"/>
    <property type="match status" value="2"/>
</dbReference>
<dbReference type="InterPro" id="IPR011990">
    <property type="entry name" value="TPR-like_helical_dom_sf"/>
</dbReference>
<dbReference type="PANTHER" id="PTHR11102">
    <property type="entry name" value="SEL-1-LIKE PROTEIN"/>
    <property type="match status" value="1"/>
</dbReference>
<gene>
    <name evidence="2" type="ORF">DRB17_04995</name>
</gene>
<name>A0A369TCW4_9PROT</name>
<dbReference type="InterPro" id="IPR050767">
    <property type="entry name" value="Sel1_AlgK"/>
</dbReference>
<dbReference type="SMART" id="SM00671">
    <property type="entry name" value="SEL1"/>
    <property type="match status" value="6"/>
</dbReference>
<dbReference type="Pfam" id="PF08238">
    <property type="entry name" value="Sel1"/>
    <property type="match status" value="7"/>
</dbReference>
<dbReference type="Proteomes" id="UP000253941">
    <property type="component" value="Unassembled WGS sequence"/>
</dbReference>
<dbReference type="PANTHER" id="PTHR11102:SF160">
    <property type="entry name" value="ERAD-ASSOCIATED E3 UBIQUITIN-PROTEIN LIGASE COMPONENT HRD3"/>
    <property type="match status" value="1"/>
</dbReference>
<dbReference type="EMBL" id="QPMH01000003">
    <property type="protein sequence ID" value="RDD63130.1"/>
    <property type="molecule type" value="Genomic_DNA"/>
</dbReference>
<dbReference type="PROSITE" id="PS51257">
    <property type="entry name" value="PROKAR_LIPOPROTEIN"/>
    <property type="match status" value="1"/>
</dbReference>
<evidence type="ECO:0000313" key="3">
    <source>
        <dbReference type="Proteomes" id="UP000253941"/>
    </source>
</evidence>
<evidence type="ECO:0000256" key="1">
    <source>
        <dbReference type="SAM" id="MobiDB-lite"/>
    </source>
</evidence>
<evidence type="ECO:0000313" key="2">
    <source>
        <dbReference type="EMBL" id="RDD63130.1"/>
    </source>
</evidence>
<proteinExistence type="predicted"/>
<accession>A0A369TCW4</accession>
<organism evidence="2 3">
    <name type="scientific">Ferruginivarius sediminum</name>
    <dbReference type="NCBI Taxonomy" id="2661937"/>
    <lineage>
        <taxon>Bacteria</taxon>
        <taxon>Pseudomonadati</taxon>
        <taxon>Pseudomonadota</taxon>
        <taxon>Alphaproteobacteria</taxon>
        <taxon>Rhodospirillales</taxon>
        <taxon>Rhodospirillaceae</taxon>
        <taxon>Ferruginivarius</taxon>
    </lineage>
</organism>
<sequence>MQKQGDILRNRFGAPTNHLYIAAACLCLALIAPGQTTHADSAQRLEALRALDDSLEAAPDKREIRTIFDTAYGYLTGEGGKGNVVAGVAMMEDLADQGVPQAQYVLGLVYSDPSLRQLDFDRAVRMLRRAAGQDFPPAYAALADLYRGGAGGVSDPEEAWRLYEKASRESGKIGTHGTYGMAVMLLEGIAVGADEARGLSLLEEAVAAGHPPAELVMGRIHLTGDVAGSPDFEEAARWLERALANGVSGAALDLGRLYETGQGRPEDARKAAELYRRAADAGIPEAQVRLARLYEEGRGVERDVDMARKLYESAAARGVTAADASPLPRSQQASRQGADGDGEREGVCAAPGNCQGDPRLYGYWYLVGEDGSTSFDESYGAEALHVDGRLATIPRMKSGDMEPSTGTRMEVEGSVARFRYHETAEAPDGRFSFAFQDDDTVVFSNDEGDFVYKRMPADKHLHAALLRLALTGEVESYRRANAEDFFGDAETVLVDLRNGDDRVALVHMPGARFKGALRRDGTAWGIPLGANVMAFALRQGQEAAYFERVAREAAQPIAPRR</sequence>
<comment type="caution">
    <text evidence="2">The sequence shown here is derived from an EMBL/GenBank/DDBJ whole genome shotgun (WGS) entry which is preliminary data.</text>
</comment>
<keyword evidence="3" id="KW-1185">Reference proteome</keyword>
<reference evidence="2 3" key="1">
    <citation type="submission" date="2018-07" db="EMBL/GenBank/DDBJ databases">
        <title>Venubactetium sediminum gen. nov., sp. nov., isolated from a marine solar saltern.</title>
        <authorList>
            <person name="Wang S."/>
        </authorList>
    </citation>
    <scope>NUCLEOTIDE SEQUENCE [LARGE SCALE GENOMIC DNA]</scope>
    <source>
        <strain evidence="2 3">WD2A32</strain>
    </source>
</reference>
<dbReference type="SUPFAM" id="SSF81901">
    <property type="entry name" value="HCP-like"/>
    <property type="match status" value="2"/>
</dbReference>
<dbReference type="AlphaFoldDB" id="A0A369TCW4"/>
<protein>
    <submittedName>
        <fullName evidence="2">Sel1 repeat family protein</fullName>
    </submittedName>
</protein>
<dbReference type="InterPro" id="IPR006597">
    <property type="entry name" value="Sel1-like"/>
</dbReference>